<organism evidence="1">
    <name type="scientific">marine sediment metagenome</name>
    <dbReference type="NCBI Taxonomy" id="412755"/>
    <lineage>
        <taxon>unclassified sequences</taxon>
        <taxon>metagenomes</taxon>
        <taxon>ecological metagenomes</taxon>
    </lineage>
</organism>
<evidence type="ECO:0000313" key="1">
    <source>
        <dbReference type="EMBL" id="KKN37006.1"/>
    </source>
</evidence>
<reference evidence="1" key="1">
    <citation type="journal article" date="2015" name="Nature">
        <title>Complex archaea that bridge the gap between prokaryotes and eukaryotes.</title>
        <authorList>
            <person name="Spang A."/>
            <person name="Saw J.H."/>
            <person name="Jorgensen S.L."/>
            <person name="Zaremba-Niedzwiedzka K."/>
            <person name="Martijn J."/>
            <person name="Lind A.E."/>
            <person name="van Eijk R."/>
            <person name="Schleper C."/>
            <person name="Guy L."/>
            <person name="Ettema T.J."/>
        </authorList>
    </citation>
    <scope>NUCLEOTIDE SEQUENCE</scope>
</reference>
<dbReference type="AlphaFoldDB" id="A0A0F9SJ84"/>
<accession>A0A0F9SJ84</accession>
<name>A0A0F9SJ84_9ZZZZ</name>
<proteinExistence type="predicted"/>
<gene>
    <name evidence="1" type="ORF">LCGC14_0767660</name>
</gene>
<protein>
    <submittedName>
        <fullName evidence="1">Uncharacterized protein</fullName>
    </submittedName>
</protein>
<sequence>MTEVDLVKIRTALEKETLDEACRGMEKVLLELGYYLAVPKQSRLSRNLFGERG</sequence>
<comment type="caution">
    <text evidence="1">The sequence shown here is derived from an EMBL/GenBank/DDBJ whole genome shotgun (WGS) entry which is preliminary data.</text>
</comment>
<dbReference type="EMBL" id="LAZR01001927">
    <property type="protein sequence ID" value="KKN37006.1"/>
    <property type="molecule type" value="Genomic_DNA"/>
</dbReference>